<proteinExistence type="inferred from homology"/>
<keyword evidence="3 6" id="KW-0812">Transmembrane</keyword>
<protein>
    <submittedName>
        <fullName evidence="7">Uncharacterized membrane protein YqaE (UPF0057 family)</fullName>
    </submittedName>
</protein>
<dbReference type="EMBL" id="OBMQ01000004">
    <property type="protein sequence ID" value="SOC06311.1"/>
    <property type="molecule type" value="Genomic_DNA"/>
</dbReference>
<evidence type="ECO:0000256" key="3">
    <source>
        <dbReference type="ARBA" id="ARBA00022692"/>
    </source>
</evidence>
<keyword evidence="5 6" id="KW-0472">Membrane</keyword>
<feature type="transmembrane region" description="Helical" evidence="6">
    <location>
        <begin position="23"/>
        <end position="45"/>
    </location>
</feature>
<evidence type="ECO:0000256" key="4">
    <source>
        <dbReference type="ARBA" id="ARBA00022989"/>
    </source>
</evidence>
<comment type="subcellular location">
    <subcellularLocation>
        <location evidence="1">Membrane</location>
    </subcellularLocation>
</comment>
<evidence type="ECO:0000313" key="7">
    <source>
        <dbReference type="EMBL" id="SOC06311.1"/>
    </source>
</evidence>
<dbReference type="Pfam" id="PF01679">
    <property type="entry name" value="Pmp3"/>
    <property type="match status" value="1"/>
</dbReference>
<dbReference type="OrthoDB" id="2692128at2"/>
<dbReference type="AlphaFoldDB" id="A0A285SEX9"/>
<name>A0A285SEX9_9BACL</name>
<reference evidence="8" key="1">
    <citation type="submission" date="2017-08" db="EMBL/GenBank/DDBJ databases">
        <authorList>
            <person name="Varghese N."/>
            <person name="Submissions S."/>
        </authorList>
    </citation>
    <scope>NUCLEOTIDE SEQUENCE [LARGE SCALE GENOMIC DNA]</scope>
    <source>
        <strain evidence="8">JC22</strain>
    </source>
</reference>
<sequence>MMYLLAIFLPPLAVLFCGKPIQALINFGLCLLFWIPAVIHAILIVRDKKADERMIRQVKLMKQQ</sequence>
<keyword evidence="8" id="KW-1185">Reference proteome</keyword>
<evidence type="ECO:0000256" key="1">
    <source>
        <dbReference type="ARBA" id="ARBA00004370"/>
    </source>
</evidence>
<evidence type="ECO:0000256" key="2">
    <source>
        <dbReference type="ARBA" id="ARBA00009530"/>
    </source>
</evidence>
<accession>A0A285SEX9</accession>
<dbReference type="InterPro" id="IPR000612">
    <property type="entry name" value="PMP3"/>
</dbReference>
<evidence type="ECO:0000313" key="8">
    <source>
        <dbReference type="Proteomes" id="UP000219636"/>
    </source>
</evidence>
<organism evidence="7 8">
    <name type="scientific">Ureibacillus xyleni</name>
    <dbReference type="NCBI Taxonomy" id="614648"/>
    <lineage>
        <taxon>Bacteria</taxon>
        <taxon>Bacillati</taxon>
        <taxon>Bacillota</taxon>
        <taxon>Bacilli</taxon>
        <taxon>Bacillales</taxon>
        <taxon>Caryophanaceae</taxon>
        <taxon>Ureibacillus</taxon>
    </lineage>
</organism>
<dbReference type="GO" id="GO:0016020">
    <property type="term" value="C:membrane"/>
    <property type="evidence" value="ECO:0007669"/>
    <property type="project" value="UniProtKB-SubCell"/>
</dbReference>
<evidence type="ECO:0000256" key="6">
    <source>
        <dbReference type="SAM" id="Phobius"/>
    </source>
</evidence>
<keyword evidence="4 6" id="KW-1133">Transmembrane helix</keyword>
<evidence type="ECO:0000256" key="5">
    <source>
        <dbReference type="ARBA" id="ARBA00023136"/>
    </source>
</evidence>
<dbReference type="Proteomes" id="UP000219636">
    <property type="component" value="Unassembled WGS sequence"/>
</dbReference>
<dbReference type="PROSITE" id="PS01309">
    <property type="entry name" value="UPF0057"/>
    <property type="match status" value="1"/>
</dbReference>
<comment type="similarity">
    <text evidence="2">Belongs to the UPF0057 (PMP3) family.</text>
</comment>
<gene>
    <name evidence="7" type="ORF">SAMN05880501_104242</name>
</gene>
<dbReference type="RefSeq" id="WP_141396949.1">
    <property type="nucleotide sequence ID" value="NZ_OBMQ01000004.1"/>
</dbReference>